<dbReference type="FunFam" id="1.10.10.10:FF:000001">
    <property type="entry name" value="LysR family transcriptional regulator"/>
    <property type="match status" value="1"/>
</dbReference>
<keyword evidence="2" id="KW-0805">Transcription regulation</keyword>
<name>A0A2H5XEG4_9BACT</name>
<protein>
    <submittedName>
        <fullName evidence="6">HTH-type transcriptional activator CmpR</fullName>
    </submittedName>
</protein>
<comment type="caution">
    <text evidence="6">The sequence shown here is derived from an EMBL/GenBank/DDBJ whole genome shotgun (WGS) entry which is preliminary data.</text>
</comment>
<reference evidence="7" key="1">
    <citation type="submission" date="2017-09" db="EMBL/GenBank/DDBJ databases">
        <title>Metaegenomics of thermophilic ammonia-oxidizing enrichment culture.</title>
        <authorList>
            <person name="Kato S."/>
            <person name="Suzuki K."/>
        </authorList>
    </citation>
    <scope>NUCLEOTIDE SEQUENCE [LARGE SCALE GENOMIC DNA]</scope>
</reference>
<organism evidence="6 7">
    <name type="scientific">Candidatus Fervidibacter japonicus</name>
    <dbReference type="NCBI Taxonomy" id="2035412"/>
    <lineage>
        <taxon>Bacteria</taxon>
        <taxon>Candidatus Fervidibacterota</taxon>
        <taxon>Candidatus Fervidibacter</taxon>
    </lineage>
</organism>
<dbReference type="InterPro" id="IPR047788">
    <property type="entry name" value="LysR-like_Sec_metab"/>
</dbReference>
<keyword evidence="4" id="KW-0804">Transcription</keyword>
<dbReference type="SUPFAM" id="SSF53850">
    <property type="entry name" value="Periplasmic binding protein-like II"/>
    <property type="match status" value="1"/>
</dbReference>
<dbReference type="Gene3D" id="3.40.190.290">
    <property type="match status" value="1"/>
</dbReference>
<feature type="domain" description="HTH lysR-type" evidence="5">
    <location>
        <begin position="8"/>
        <end position="65"/>
    </location>
</feature>
<accession>A0A2H5XEG4</accession>
<dbReference type="Pfam" id="PF03466">
    <property type="entry name" value="LysR_substrate"/>
    <property type="match status" value="1"/>
</dbReference>
<dbReference type="Pfam" id="PF00126">
    <property type="entry name" value="HTH_1"/>
    <property type="match status" value="1"/>
</dbReference>
<keyword evidence="3" id="KW-0238">DNA-binding</keyword>
<dbReference type="Gene3D" id="1.10.10.10">
    <property type="entry name" value="Winged helix-like DNA-binding domain superfamily/Winged helix DNA-binding domain"/>
    <property type="match status" value="1"/>
</dbReference>
<gene>
    <name evidence="6" type="primary">cmpR</name>
    <name evidence="6" type="ORF">HRbin17_02098</name>
</gene>
<dbReference type="InterPro" id="IPR000847">
    <property type="entry name" value="LysR_HTH_N"/>
</dbReference>
<dbReference type="GO" id="GO:0000976">
    <property type="term" value="F:transcription cis-regulatory region binding"/>
    <property type="evidence" value="ECO:0007669"/>
    <property type="project" value="TreeGrafter"/>
</dbReference>
<evidence type="ECO:0000259" key="5">
    <source>
        <dbReference type="PROSITE" id="PS50931"/>
    </source>
</evidence>
<proteinExistence type="inferred from homology"/>
<dbReference type="NCBIfam" id="NF040786">
    <property type="entry name" value="LysR_Sec_metab"/>
    <property type="match status" value="1"/>
</dbReference>
<dbReference type="PANTHER" id="PTHR30126">
    <property type="entry name" value="HTH-TYPE TRANSCRIPTIONAL REGULATOR"/>
    <property type="match status" value="1"/>
</dbReference>
<dbReference type="EMBL" id="BEHT01000031">
    <property type="protein sequence ID" value="GBC99570.1"/>
    <property type="molecule type" value="Genomic_DNA"/>
</dbReference>
<dbReference type="AlphaFoldDB" id="A0A2H5XEG4"/>
<dbReference type="PRINTS" id="PR00039">
    <property type="entry name" value="HTHLYSR"/>
</dbReference>
<dbReference type="GO" id="GO:0003700">
    <property type="term" value="F:DNA-binding transcription factor activity"/>
    <property type="evidence" value="ECO:0007669"/>
    <property type="project" value="InterPro"/>
</dbReference>
<evidence type="ECO:0000256" key="4">
    <source>
        <dbReference type="ARBA" id="ARBA00023163"/>
    </source>
</evidence>
<evidence type="ECO:0000256" key="3">
    <source>
        <dbReference type="ARBA" id="ARBA00023125"/>
    </source>
</evidence>
<evidence type="ECO:0000256" key="2">
    <source>
        <dbReference type="ARBA" id="ARBA00023015"/>
    </source>
</evidence>
<dbReference type="InterPro" id="IPR036388">
    <property type="entry name" value="WH-like_DNA-bd_sf"/>
</dbReference>
<evidence type="ECO:0000313" key="7">
    <source>
        <dbReference type="Proteomes" id="UP000236173"/>
    </source>
</evidence>
<dbReference type="Proteomes" id="UP000236173">
    <property type="component" value="Unassembled WGS sequence"/>
</dbReference>
<dbReference type="InterPro" id="IPR036390">
    <property type="entry name" value="WH_DNA-bd_sf"/>
</dbReference>
<dbReference type="PROSITE" id="PS50931">
    <property type="entry name" value="HTH_LYSR"/>
    <property type="match status" value="1"/>
</dbReference>
<sequence length="308" mass="34261">MEHPKVRLDFWQLEIFCTVAEQRSFSRAAEALFLSQPTVTAHIAALEKRLGVKLFDRTTRRVTLTPAGRLLYRHAKTLLSEHNRALQELAQFVGGLAGRLVFGASTIPGQYILPPLMAQFRRQFPSVHIAMQLAASGQIVDGVLNGEMELGIVGVRPREPLLRIIPLWSDEIVLIVPPDHEWAGRERVPITELLTQPLVVREQGSGTRSALEQFLAHHHLSLRRMNLVAELGSTEAVKQFVAAGGGVGAVSIRAVECERDLQKLAVVRLQEGGIVRHFYGVVWRDRTLSPVTRAFLRFVKAQADADSP</sequence>
<dbReference type="SUPFAM" id="SSF46785">
    <property type="entry name" value="Winged helix' DNA-binding domain"/>
    <property type="match status" value="1"/>
</dbReference>
<evidence type="ECO:0000256" key="1">
    <source>
        <dbReference type="ARBA" id="ARBA00009437"/>
    </source>
</evidence>
<dbReference type="PANTHER" id="PTHR30126:SF40">
    <property type="entry name" value="HTH-TYPE TRANSCRIPTIONAL REGULATOR GLTR"/>
    <property type="match status" value="1"/>
</dbReference>
<dbReference type="InterPro" id="IPR005119">
    <property type="entry name" value="LysR_subst-bd"/>
</dbReference>
<comment type="similarity">
    <text evidence="1">Belongs to the LysR transcriptional regulatory family.</text>
</comment>
<evidence type="ECO:0000313" key="6">
    <source>
        <dbReference type="EMBL" id="GBC99570.1"/>
    </source>
</evidence>